<dbReference type="InterPro" id="IPR011101">
    <property type="entry name" value="DUF5131"/>
</dbReference>
<comment type="caution">
    <text evidence="1">The sequence shown here is derived from an EMBL/GenBank/DDBJ whole genome shotgun (WGS) entry which is preliminary data.</text>
</comment>
<organism evidence="1 2">
    <name type="scientific">Aeromonas veronii</name>
    <dbReference type="NCBI Taxonomy" id="654"/>
    <lineage>
        <taxon>Bacteria</taxon>
        <taxon>Pseudomonadati</taxon>
        <taxon>Pseudomonadota</taxon>
        <taxon>Gammaproteobacteria</taxon>
        <taxon>Aeromonadales</taxon>
        <taxon>Aeromonadaceae</taxon>
        <taxon>Aeromonas</taxon>
    </lineage>
</organism>
<protein>
    <recommendedName>
        <fullName evidence="3">DUF5131 family protein</fullName>
    </recommendedName>
</protein>
<name>A0A2T4MUG4_AERVE</name>
<reference evidence="1 2" key="1">
    <citation type="submission" date="2018-03" db="EMBL/GenBank/DDBJ databases">
        <title>Aeromonas veronii whole genome sequencing and analysis.</title>
        <authorList>
            <person name="Xie H."/>
            <person name="Liu T."/>
            <person name="Wang K."/>
        </authorList>
    </citation>
    <scope>NUCLEOTIDE SEQUENCE [LARGE SCALE GENOMIC DNA]</scope>
    <source>
        <strain evidence="1 2">XH.VA.1</strain>
    </source>
</reference>
<evidence type="ECO:0000313" key="2">
    <source>
        <dbReference type="Proteomes" id="UP000241986"/>
    </source>
</evidence>
<accession>A0A2T4MUG4</accession>
<evidence type="ECO:0000313" key="1">
    <source>
        <dbReference type="EMBL" id="PTH78219.1"/>
    </source>
</evidence>
<dbReference type="Proteomes" id="UP000241986">
    <property type="component" value="Unassembled WGS sequence"/>
</dbReference>
<dbReference type="Pfam" id="PF07505">
    <property type="entry name" value="DUF5131"/>
    <property type="match status" value="1"/>
</dbReference>
<proteinExistence type="predicted"/>
<evidence type="ECO:0008006" key="3">
    <source>
        <dbReference type="Google" id="ProtNLM"/>
    </source>
</evidence>
<sequence length="274" mass="31468">MAGFDKTTNISWANKTWNVIVGCEKISPACKRCYAMYVANKEEQKGIKKFNGLTSIAKNGEPVWNGNINVSGEKLFNEPKRWKEPSIIFVNSMSDLFYEAVPEELVFKIIDKMIEYDWHKYLVLTKRSARMKELVAKYCKARGFEMLPEHIWMGVSVENNKMAALRLTDLSETACKIKFVSCEPLLEEIDFAKYPIADWYIAGGESVEMDFDPMSARPFDVNWARKIRDFCKENGVAFHMKQIGCNPVNATKTSFKGDHIDDIPSDLLIREYPN</sequence>
<dbReference type="EMBL" id="PZKL01000060">
    <property type="protein sequence ID" value="PTH78219.1"/>
    <property type="molecule type" value="Genomic_DNA"/>
</dbReference>
<dbReference type="RefSeq" id="WP_107685227.1">
    <property type="nucleotide sequence ID" value="NZ_PZKL01000060.1"/>
</dbReference>
<gene>
    <name evidence="1" type="ORF">DAA48_25800</name>
</gene>
<dbReference type="AlphaFoldDB" id="A0A2T4MUG4"/>